<dbReference type="InterPro" id="IPR036452">
    <property type="entry name" value="Ribo_hydro-like"/>
</dbReference>
<organism evidence="1 2">
    <name type="scientific">Halobacillus dabanensis</name>
    <dbReference type="NCBI Taxonomy" id="240302"/>
    <lineage>
        <taxon>Bacteria</taxon>
        <taxon>Bacillati</taxon>
        <taxon>Bacillota</taxon>
        <taxon>Bacilli</taxon>
        <taxon>Bacillales</taxon>
        <taxon>Bacillaceae</taxon>
        <taxon>Halobacillus</taxon>
    </lineage>
</organism>
<dbReference type="GO" id="GO:0016799">
    <property type="term" value="F:hydrolase activity, hydrolyzing N-glycosyl compounds"/>
    <property type="evidence" value="ECO:0007669"/>
    <property type="project" value="InterPro"/>
</dbReference>
<sequence length="82" mass="9352">MLPGINGAPLHDVTLFSYLVNPEDFTVVERQVSITDTGLSMGLTYADFRPVPQYIKGYPMHKIIIDFNRDAFIKDFIQVMTK</sequence>
<accession>A0A1I3T0S1</accession>
<reference evidence="2" key="1">
    <citation type="submission" date="2016-10" db="EMBL/GenBank/DDBJ databases">
        <authorList>
            <person name="Varghese N."/>
            <person name="Submissions S."/>
        </authorList>
    </citation>
    <scope>NUCLEOTIDE SEQUENCE [LARGE SCALE GENOMIC DNA]</scope>
    <source>
        <strain evidence="2">CGMCC 1.3704</strain>
    </source>
</reference>
<dbReference type="AlphaFoldDB" id="A0A1I3T0S1"/>
<dbReference type="EMBL" id="FOSB01000003">
    <property type="protein sequence ID" value="SFJ64092.1"/>
    <property type="molecule type" value="Genomic_DNA"/>
</dbReference>
<evidence type="ECO:0000313" key="2">
    <source>
        <dbReference type="Proteomes" id="UP000183557"/>
    </source>
</evidence>
<keyword evidence="2" id="KW-1185">Reference proteome</keyword>
<gene>
    <name evidence="1" type="ORF">SAMN04487936_103160</name>
</gene>
<name>A0A1I3T0S1_HALDA</name>
<dbReference type="Gene3D" id="3.90.245.10">
    <property type="entry name" value="Ribonucleoside hydrolase-like"/>
    <property type="match status" value="1"/>
</dbReference>
<proteinExistence type="predicted"/>
<evidence type="ECO:0000313" key="1">
    <source>
        <dbReference type="EMBL" id="SFJ64092.1"/>
    </source>
</evidence>
<protein>
    <submittedName>
        <fullName evidence="1">Purine nucleosidase</fullName>
    </submittedName>
</protein>
<dbReference type="Proteomes" id="UP000183557">
    <property type="component" value="Unassembled WGS sequence"/>
</dbReference>
<dbReference type="SUPFAM" id="SSF53590">
    <property type="entry name" value="Nucleoside hydrolase"/>
    <property type="match status" value="1"/>
</dbReference>